<reference evidence="2 3" key="1">
    <citation type="journal article" date="2019" name="Nat. Ecol. Evol.">
        <title>Megaphylogeny resolves global patterns of mushroom evolution.</title>
        <authorList>
            <person name="Varga T."/>
            <person name="Krizsan K."/>
            <person name="Foldi C."/>
            <person name="Dima B."/>
            <person name="Sanchez-Garcia M."/>
            <person name="Sanchez-Ramirez S."/>
            <person name="Szollosi G.J."/>
            <person name="Szarkandi J.G."/>
            <person name="Papp V."/>
            <person name="Albert L."/>
            <person name="Andreopoulos W."/>
            <person name="Angelini C."/>
            <person name="Antonin V."/>
            <person name="Barry K.W."/>
            <person name="Bougher N.L."/>
            <person name="Buchanan P."/>
            <person name="Buyck B."/>
            <person name="Bense V."/>
            <person name="Catcheside P."/>
            <person name="Chovatia M."/>
            <person name="Cooper J."/>
            <person name="Damon W."/>
            <person name="Desjardin D."/>
            <person name="Finy P."/>
            <person name="Geml J."/>
            <person name="Haridas S."/>
            <person name="Hughes K."/>
            <person name="Justo A."/>
            <person name="Karasinski D."/>
            <person name="Kautmanova I."/>
            <person name="Kiss B."/>
            <person name="Kocsube S."/>
            <person name="Kotiranta H."/>
            <person name="LaButti K.M."/>
            <person name="Lechner B.E."/>
            <person name="Liimatainen K."/>
            <person name="Lipzen A."/>
            <person name="Lukacs Z."/>
            <person name="Mihaltcheva S."/>
            <person name="Morgado L.N."/>
            <person name="Niskanen T."/>
            <person name="Noordeloos M.E."/>
            <person name="Ohm R.A."/>
            <person name="Ortiz-Santana B."/>
            <person name="Ovrebo C."/>
            <person name="Racz N."/>
            <person name="Riley R."/>
            <person name="Savchenko A."/>
            <person name="Shiryaev A."/>
            <person name="Soop K."/>
            <person name="Spirin V."/>
            <person name="Szebenyi C."/>
            <person name="Tomsovsky M."/>
            <person name="Tulloss R.E."/>
            <person name="Uehling J."/>
            <person name="Grigoriev I.V."/>
            <person name="Vagvolgyi C."/>
            <person name="Papp T."/>
            <person name="Martin F.M."/>
            <person name="Miettinen O."/>
            <person name="Hibbett D.S."/>
            <person name="Nagy L.G."/>
        </authorList>
    </citation>
    <scope>NUCLEOTIDE SEQUENCE [LARGE SCALE GENOMIC DNA]</scope>
    <source>
        <strain evidence="2 3">CBS 962.96</strain>
    </source>
</reference>
<proteinExistence type="predicted"/>
<gene>
    <name evidence="2" type="ORF">K435DRAFT_875897</name>
</gene>
<name>A0A4S8KTC2_DENBC</name>
<evidence type="ECO:0000313" key="3">
    <source>
        <dbReference type="Proteomes" id="UP000297245"/>
    </source>
</evidence>
<dbReference type="AlphaFoldDB" id="A0A4S8KTC2"/>
<feature type="compositionally biased region" description="Basic residues" evidence="1">
    <location>
        <begin position="91"/>
        <end position="100"/>
    </location>
</feature>
<accession>A0A4S8KTC2</accession>
<dbReference type="Proteomes" id="UP000297245">
    <property type="component" value="Unassembled WGS sequence"/>
</dbReference>
<dbReference type="EMBL" id="ML180079">
    <property type="protein sequence ID" value="THU79092.1"/>
    <property type="molecule type" value="Genomic_DNA"/>
</dbReference>
<organism evidence="2 3">
    <name type="scientific">Dendrothele bispora (strain CBS 962.96)</name>
    <dbReference type="NCBI Taxonomy" id="1314807"/>
    <lineage>
        <taxon>Eukaryota</taxon>
        <taxon>Fungi</taxon>
        <taxon>Dikarya</taxon>
        <taxon>Basidiomycota</taxon>
        <taxon>Agaricomycotina</taxon>
        <taxon>Agaricomycetes</taxon>
        <taxon>Agaricomycetidae</taxon>
        <taxon>Agaricales</taxon>
        <taxon>Agaricales incertae sedis</taxon>
        <taxon>Dendrothele</taxon>
    </lineage>
</organism>
<keyword evidence="3" id="KW-1185">Reference proteome</keyword>
<evidence type="ECO:0000313" key="2">
    <source>
        <dbReference type="EMBL" id="THU79092.1"/>
    </source>
</evidence>
<evidence type="ECO:0000256" key="1">
    <source>
        <dbReference type="SAM" id="MobiDB-lite"/>
    </source>
</evidence>
<feature type="compositionally biased region" description="Low complexity" evidence="1">
    <location>
        <begin position="145"/>
        <end position="175"/>
    </location>
</feature>
<sequence>MRLPLPKGPKYHWQSWSVPAELYNVDPSPSGTRSSSGSLIFDSDATSLELATIDRLTPEQLKQRALLAEAKEACASADAAEEERRREKEERRRKRRERKELKRGHMHILSIIIVLNNDNPTHHKVLYPFLPPNPGPFDDKEKSSKTSSSSNNSLSKSSKSSEASSVSRTSHTSTSIQSPLLESLASEAFTKNDSSGHTRLCFCFHLHSPLGRRESGHKDKDDSFSSVTSRTQWFVPSPSFFVKFLADSKP</sequence>
<protein>
    <submittedName>
        <fullName evidence="2">Uncharacterized protein</fullName>
    </submittedName>
</protein>
<feature type="region of interest" description="Disordered" evidence="1">
    <location>
        <begin position="136"/>
        <end position="176"/>
    </location>
</feature>
<feature type="region of interest" description="Disordered" evidence="1">
    <location>
        <begin position="73"/>
        <end position="100"/>
    </location>
</feature>